<dbReference type="InterPro" id="IPR011063">
    <property type="entry name" value="TilS/TtcA_N"/>
</dbReference>
<evidence type="ECO:0000256" key="1">
    <source>
        <dbReference type="ARBA" id="ARBA00004496"/>
    </source>
</evidence>
<dbReference type="GO" id="GO:0006400">
    <property type="term" value="P:tRNA modification"/>
    <property type="evidence" value="ECO:0007669"/>
    <property type="project" value="UniProtKB-UniRule"/>
</dbReference>
<dbReference type="SUPFAM" id="SSF52402">
    <property type="entry name" value="Adenine nucleotide alpha hydrolases-like"/>
    <property type="match status" value="1"/>
</dbReference>
<dbReference type="InterPro" id="IPR012795">
    <property type="entry name" value="tRNA_Ile_lys_synt_N"/>
</dbReference>
<dbReference type="GO" id="GO:0005737">
    <property type="term" value="C:cytoplasm"/>
    <property type="evidence" value="ECO:0007669"/>
    <property type="project" value="UniProtKB-SubCell"/>
</dbReference>
<dbReference type="AlphaFoldDB" id="A0A1I1PA98"/>
<reference evidence="10 11" key="1">
    <citation type="submission" date="2016-10" db="EMBL/GenBank/DDBJ databases">
        <authorList>
            <person name="de Groot N.N."/>
        </authorList>
    </citation>
    <scope>NUCLEOTIDE SEQUENCE [LARGE SCALE GENOMIC DNA]</scope>
    <source>
        <strain evidence="10 11">HL3</strain>
    </source>
</reference>
<dbReference type="HAMAP" id="MF_01161">
    <property type="entry name" value="tRNA_Ile_lys_synt"/>
    <property type="match status" value="1"/>
</dbReference>
<feature type="binding site" evidence="8">
    <location>
        <begin position="19"/>
        <end position="24"/>
    </location>
    <ligand>
        <name>ATP</name>
        <dbReference type="ChEBI" id="CHEBI:30616"/>
    </ligand>
</feature>
<dbReference type="Proteomes" id="UP000198611">
    <property type="component" value="Unassembled WGS sequence"/>
</dbReference>
<dbReference type="InterPro" id="IPR014729">
    <property type="entry name" value="Rossmann-like_a/b/a_fold"/>
</dbReference>
<keyword evidence="4 8" id="KW-0819">tRNA processing</keyword>
<dbReference type="GO" id="GO:0032267">
    <property type="term" value="F:tRNA(Ile)-lysidine synthase activity"/>
    <property type="evidence" value="ECO:0007669"/>
    <property type="project" value="UniProtKB-EC"/>
</dbReference>
<feature type="domain" description="Lysidine-tRNA(Ile) synthetase C-terminal" evidence="9">
    <location>
        <begin position="351"/>
        <end position="422"/>
    </location>
</feature>
<dbReference type="EC" id="6.3.4.19" evidence="8"/>
<dbReference type="STRING" id="1123397.SAMN05660831_00689"/>
<evidence type="ECO:0000256" key="8">
    <source>
        <dbReference type="HAMAP-Rule" id="MF_01161"/>
    </source>
</evidence>
<evidence type="ECO:0000259" key="9">
    <source>
        <dbReference type="SMART" id="SM00977"/>
    </source>
</evidence>
<comment type="domain">
    <text evidence="8">The N-terminal region contains the highly conserved SGGXDS motif, predicted to be a P-loop motif involved in ATP binding.</text>
</comment>
<dbReference type="SUPFAM" id="SSF82829">
    <property type="entry name" value="MesJ substrate recognition domain-like"/>
    <property type="match status" value="1"/>
</dbReference>
<protein>
    <recommendedName>
        <fullName evidence="8">tRNA(Ile)-lysidine synthase</fullName>
        <ecNumber evidence="8">6.3.4.19</ecNumber>
    </recommendedName>
    <alternativeName>
        <fullName evidence="8">tRNA(Ile)-2-lysyl-cytidine synthase</fullName>
    </alternativeName>
    <alternativeName>
        <fullName evidence="8">tRNA(Ile)-lysidine synthetase</fullName>
    </alternativeName>
</protein>
<evidence type="ECO:0000256" key="6">
    <source>
        <dbReference type="ARBA" id="ARBA00022840"/>
    </source>
</evidence>
<keyword evidence="5 8" id="KW-0547">Nucleotide-binding</keyword>
<dbReference type="NCBIfam" id="TIGR02432">
    <property type="entry name" value="lysidine_TilS_N"/>
    <property type="match status" value="1"/>
</dbReference>
<evidence type="ECO:0000256" key="7">
    <source>
        <dbReference type="ARBA" id="ARBA00048539"/>
    </source>
</evidence>
<dbReference type="SUPFAM" id="SSF56037">
    <property type="entry name" value="PheT/TilS domain"/>
    <property type="match status" value="1"/>
</dbReference>
<evidence type="ECO:0000313" key="11">
    <source>
        <dbReference type="Proteomes" id="UP000198611"/>
    </source>
</evidence>
<dbReference type="EMBL" id="FOMJ01000001">
    <property type="protein sequence ID" value="SFD06757.1"/>
    <property type="molecule type" value="Genomic_DNA"/>
</dbReference>
<dbReference type="GO" id="GO:0005524">
    <property type="term" value="F:ATP binding"/>
    <property type="evidence" value="ECO:0007669"/>
    <property type="project" value="UniProtKB-UniRule"/>
</dbReference>
<dbReference type="PANTHER" id="PTHR43033:SF1">
    <property type="entry name" value="TRNA(ILE)-LYSIDINE SYNTHASE-RELATED"/>
    <property type="match status" value="1"/>
</dbReference>
<organism evidence="10 11">
    <name type="scientific">Thiohalospira halophila DSM 15071</name>
    <dbReference type="NCBI Taxonomy" id="1123397"/>
    <lineage>
        <taxon>Bacteria</taxon>
        <taxon>Pseudomonadati</taxon>
        <taxon>Pseudomonadota</taxon>
        <taxon>Gammaproteobacteria</taxon>
        <taxon>Thiohalospirales</taxon>
        <taxon>Thiohalospiraceae</taxon>
        <taxon>Thiohalospira</taxon>
    </lineage>
</organism>
<comment type="similarity">
    <text evidence="8">Belongs to the tRNA(Ile)-lysidine synthase family.</text>
</comment>
<keyword evidence="2 8" id="KW-0963">Cytoplasm</keyword>
<comment type="catalytic activity">
    <reaction evidence="7 8">
        <text>cytidine(34) in tRNA(Ile2) + L-lysine + ATP = lysidine(34) in tRNA(Ile2) + AMP + diphosphate + H(+)</text>
        <dbReference type="Rhea" id="RHEA:43744"/>
        <dbReference type="Rhea" id="RHEA-COMP:10625"/>
        <dbReference type="Rhea" id="RHEA-COMP:10670"/>
        <dbReference type="ChEBI" id="CHEBI:15378"/>
        <dbReference type="ChEBI" id="CHEBI:30616"/>
        <dbReference type="ChEBI" id="CHEBI:32551"/>
        <dbReference type="ChEBI" id="CHEBI:33019"/>
        <dbReference type="ChEBI" id="CHEBI:82748"/>
        <dbReference type="ChEBI" id="CHEBI:83665"/>
        <dbReference type="ChEBI" id="CHEBI:456215"/>
        <dbReference type="EC" id="6.3.4.19"/>
    </reaction>
</comment>
<dbReference type="PANTHER" id="PTHR43033">
    <property type="entry name" value="TRNA(ILE)-LYSIDINE SYNTHASE-RELATED"/>
    <property type="match status" value="1"/>
</dbReference>
<name>A0A1I1PA98_9GAMM</name>
<dbReference type="InterPro" id="IPR012094">
    <property type="entry name" value="tRNA_Ile_lys_synt"/>
</dbReference>
<accession>A0A1I1PA98</accession>
<comment type="subcellular location">
    <subcellularLocation>
        <location evidence="1 8">Cytoplasm</location>
    </subcellularLocation>
</comment>
<dbReference type="Pfam" id="PF09179">
    <property type="entry name" value="TilS"/>
    <property type="match status" value="1"/>
</dbReference>
<evidence type="ECO:0000256" key="5">
    <source>
        <dbReference type="ARBA" id="ARBA00022741"/>
    </source>
</evidence>
<keyword evidence="6 8" id="KW-0067">ATP-binding</keyword>
<keyword evidence="11" id="KW-1185">Reference proteome</keyword>
<evidence type="ECO:0000256" key="4">
    <source>
        <dbReference type="ARBA" id="ARBA00022694"/>
    </source>
</evidence>
<dbReference type="SMART" id="SM00977">
    <property type="entry name" value="TilS_C"/>
    <property type="match status" value="1"/>
</dbReference>
<dbReference type="RefSeq" id="WP_093427320.1">
    <property type="nucleotide sequence ID" value="NZ_FOMJ01000001.1"/>
</dbReference>
<evidence type="ECO:0000256" key="3">
    <source>
        <dbReference type="ARBA" id="ARBA00022598"/>
    </source>
</evidence>
<gene>
    <name evidence="8" type="primary">tilS</name>
    <name evidence="10" type="ORF">SAMN05660831_00689</name>
</gene>
<dbReference type="Pfam" id="PF01171">
    <property type="entry name" value="ATP_bind_3"/>
    <property type="match status" value="1"/>
</dbReference>
<dbReference type="Gene3D" id="1.20.59.20">
    <property type="match status" value="1"/>
</dbReference>
<sequence>MRPLREALPAGRGIAVAFSGGGDSTALLHALATEAPAAPLRALHVHHGLQPEADAWADHCRRIAADLGVPCEVLTVDARPRGRESPEEAARRARYAALTAALHPGEVLTTGHHADDQAETVLLQLLRGAGARGLAGMPAVRPLGAGWLARPLLEATAAELREHVVAAGLPWVEDPSNAAPDPERNFLRHEILPRLIQRRPGTLGAMGRSARLVASAAEAEAERAEADRRALETSAGGLAVADLLRLPRERAGAALHRAATARGLPVPDANRTDRILTEVAAARADADPRVVWPGAQARRHRGALFLLPPLPEPPPERPWQPGEPLDLPAGRLTAERTMGEGVAASALTGTITVGPPVPGERLPGPGGRQRISELLRAAGIAPWWRSHWPVIRVGGEAVALAGIAVAPTSAAAPGETGWHLAFRPRVIPGGV</sequence>
<dbReference type="Pfam" id="PF11734">
    <property type="entry name" value="TilS_C"/>
    <property type="match status" value="1"/>
</dbReference>
<comment type="function">
    <text evidence="8">Ligates lysine onto the cytidine present at position 34 of the AUA codon-specific tRNA(Ile) that contains the anticodon CAU, in an ATP-dependent manner. Cytidine is converted to lysidine, thus changing the amino acid specificity of the tRNA from methionine to isoleucine.</text>
</comment>
<dbReference type="InterPro" id="IPR015262">
    <property type="entry name" value="tRNA_Ile_lys_synt_subst-bd"/>
</dbReference>
<dbReference type="InterPro" id="IPR012796">
    <property type="entry name" value="Lysidine-tRNA-synth_C"/>
</dbReference>
<dbReference type="OrthoDB" id="9807403at2"/>
<proteinExistence type="inferred from homology"/>
<evidence type="ECO:0000256" key="2">
    <source>
        <dbReference type="ARBA" id="ARBA00022490"/>
    </source>
</evidence>
<dbReference type="CDD" id="cd01992">
    <property type="entry name" value="TilS_N"/>
    <property type="match status" value="1"/>
</dbReference>
<dbReference type="Gene3D" id="3.40.50.620">
    <property type="entry name" value="HUPs"/>
    <property type="match status" value="1"/>
</dbReference>
<evidence type="ECO:0000313" key="10">
    <source>
        <dbReference type="EMBL" id="SFD06757.1"/>
    </source>
</evidence>
<keyword evidence="3 8" id="KW-0436">Ligase</keyword>